<name>A0A0J9VNC8_PLAV1</name>
<dbReference type="OrthoDB" id="386822at2759"/>
<reference evidence="2 3" key="1">
    <citation type="submission" date="2011-08" db="EMBL/GenBank/DDBJ databases">
        <title>The Genome Sequence of Plasmodium vivax Brazil I.</title>
        <authorList>
            <consortium name="The Broad Institute Genome Sequencing Platform"/>
            <consortium name="The Broad Institute Genome Sequencing Center for Infectious Disease"/>
            <person name="Neafsey D."/>
            <person name="Carlton J."/>
            <person name="Barnwell J."/>
            <person name="Collins W."/>
            <person name="Escalante A."/>
            <person name="Mullikin J."/>
            <person name="Saul A."/>
            <person name="Guigo R."/>
            <person name="Camara F."/>
            <person name="Young S.K."/>
            <person name="Zeng Q."/>
            <person name="Gargeya S."/>
            <person name="Fitzgerald M."/>
            <person name="Haas B."/>
            <person name="Abouelleil A."/>
            <person name="Alvarado L."/>
            <person name="Arachchi H.M."/>
            <person name="Berlin A."/>
            <person name="Brown A."/>
            <person name="Chapman S.B."/>
            <person name="Chen Z."/>
            <person name="Dunbar C."/>
            <person name="Freedman E."/>
            <person name="Gearin G."/>
            <person name="Gellesch M."/>
            <person name="Goldberg J."/>
            <person name="Griggs A."/>
            <person name="Gujja S."/>
            <person name="Heiman D."/>
            <person name="Howarth C."/>
            <person name="Larson L."/>
            <person name="Lui A."/>
            <person name="MacDonald P.J.P."/>
            <person name="Montmayeur A."/>
            <person name="Murphy C."/>
            <person name="Neiman D."/>
            <person name="Pearson M."/>
            <person name="Priest M."/>
            <person name="Roberts A."/>
            <person name="Saif S."/>
            <person name="Shea T."/>
            <person name="Shenoy N."/>
            <person name="Sisk P."/>
            <person name="Stolte C."/>
            <person name="Sykes S."/>
            <person name="Wortman J."/>
            <person name="Nusbaum C."/>
            <person name="Birren B."/>
        </authorList>
    </citation>
    <scope>NUCLEOTIDE SEQUENCE [LARGE SCALE GENOMIC DNA]</scope>
    <source>
        <strain evidence="2 3">Brazil I</strain>
    </source>
</reference>
<protein>
    <submittedName>
        <fullName evidence="2">Uncharacterized protein</fullName>
    </submittedName>
</protein>
<evidence type="ECO:0000256" key="1">
    <source>
        <dbReference type="SAM" id="MobiDB-lite"/>
    </source>
</evidence>
<feature type="region of interest" description="Disordered" evidence="1">
    <location>
        <begin position="193"/>
        <end position="217"/>
    </location>
</feature>
<evidence type="ECO:0000313" key="3">
    <source>
        <dbReference type="Proteomes" id="UP000053327"/>
    </source>
</evidence>
<sequence length="288" mass="32705">MLNVHYIDDQIKLSEHLSYWIYDSTKNSKTCNRLDQLYDDLKTNKSYYFPNDKSIVQNFSITGDGFIKKKSLFLNGEILYWIVYEKEKIADTQSTSYDKYRGECFKFYKKIMCTVNPSIMEEYRDELTTFENNFNTAISTLKEKGVKITKEKITLPDASICNMEWENVEERAELQDAIEGAITEDTGSIYTGKKEPVSSIGGPQGKDADKGEILPSEPQESAGLASLASIDLNGAGNIREPSETIMPKNVGTIGASVAGSSLFLLMMYKVKKHRFNKYYAFMLILILH</sequence>
<dbReference type="AlphaFoldDB" id="A0A0J9VNC8"/>
<proteinExistence type="predicted"/>
<evidence type="ECO:0000313" key="2">
    <source>
        <dbReference type="EMBL" id="KMZ88668.1"/>
    </source>
</evidence>
<dbReference type="EMBL" id="KQ234758">
    <property type="protein sequence ID" value="KMZ88668.1"/>
    <property type="molecule type" value="Genomic_DNA"/>
</dbReference>
<organism evidence="2 3">
    <name type="scientific">Plasmodium vivax (strain Brazil I)</name>
    <dbReference type="NCBI Taxonomy" id="1033975"/>
    <lineage>
        <taxon>Eukaryota</taxon>
        <taxon>Sar</taxon>
        <taxon>Alveolata</taxon>
        <taxon>Apicomplexa</taxon>
        <taxon>Aconoidasida</taxon>
        <taxon>Haemosporida</taxon>
        <taxon>Plasmodiidae</taxon>
        <taxon>Plasmodium</taxon>
        <taxon>Plasmodium (Plasmodium)</taxon>
    </lineage>
</organism>
<dbReference type="Proteomes" id="UP000053327">
    <property type="component" value="Unassembled WGS sequence"/>
</dbReference>
<gene>
    <name evidence="2" type="ORF">PVBG_06098</name>
</gene>
<accession>A0A0J9VNC8</accession>